<dbReference type="Proteomes" id="UP000005713">
    <property type="component" value="Unassembled WGS sequence"/>
</dbReference>
<accession>A3K142</accession>
<feature type="signal peptide" evidence="1">
    <location>
        <begin position="1"/>
        <end position="19"/>
    </location>
</feature>
<evidence type="ECO:0000256" key="1">
    <source>
        <dbReference type="SAM" id="SignalP"/>
    </source>
</evidence>
<gene>
    <name evidence="2" type="ORF">SSE37_24734</name>
</gene>
<dbReference type="AlphaFoldDB" id="A3K142"/>
<dbReference type="RefSeq" id="WP_005857270.1">
    <property type="nucleotide sequence ID" value="NZ_AAYA01000003.1"/>
</dbReference>
<keyword evidence="3" id="KW-1185">Reference proteome</keyword>
<organism evidence="2 3">
    <name type="scientific">Sagittula stellata (strain ATCC 700073 / DSM 11524 / E-37)</name>
    <dbReference type="NCBI Taxonomy" id="388399"/>
    <lineage>
        <taxon>Bacteria</taxon>
        <taxon>Pseudomonadati</taxon>
        <taxon>Pseudomonadota</taxon>
        <taxon>Alphaproteobacteria</taxon>
        <taxon>Rhodobacterales</taxon>
        <taxon>Roseobacteraceae</taxon>
        <taxon>Sagittula</taxon>
    </lineage>
</organism>
<reference evidence="2 3" key="1">
    <citation type="submission" date="2006-06" db="EMBL/GenBank/DDBJ databases">
        <authorList>
            <person name="Moran M.A."/>
            <person name="Ferriera S."/>
            <person name="Johnson J."/>
            <person name="Kravitz S."/>
            <person name="Beeson K."/>
            <person name="Sutton G."/>
            <person name="Rogers Y.-H."/>
            <person name="Friedman R."/>
            <person name="Frazier M."/>
            <person name="Venter J.C."/>
        </authorList>
    </citation>
    <scope>NUCLEOTIDE SEQUENCE [LARGE SCALE GENOMIC DNA]</scope>
    <source>
        <strain evidence="2 3">E-37</strain>
    </source>
</reference>
<evidence type="ECO:0000313" key="2">
    <source>
        <dbReference type="EMBL" id="EBA09507.1"/>
    </source>
</evidence>
<sequence length="139" mass="14967">MLRCLTAAFVAICASVATAAEADLVAYKCSVRGAETQDIIQPLIFIARDTVSDRVVVSDAMILAFNDGQPVEGRLVVDNASRTTFAWTVDVTLQVSPVRLRYRGTYVKSSGHFSILAEPSGYSNNFTKGGACQVDTLSR</sequence>
<comment type="caution">
    <text evidence="2">The sequence shown here is derived from an EMBL/GenBank/DDBJ whole genome shotgun (WGS) entry which is preliminary data.</text>
</comment>
<evidence type="ECO:0000313" key="3">
    <source>
        <dbReference type="Proteomes" id="UP000005713"/>
    </source>
</evidence>
<name>A3K142_SAGS3</name>
<protein>
    <submittedName>
        <fullName evidence="2">Uncharacterized protein</fullName>
    </submittedName>
</protein>
<proteinExistence type="predicted"/>
<keyword evidence="1" id="KW-0732">Signal</keyword>
<dbReference type="EMBL" id="AAYA01000003">
    <property type="protein sequence ID" value="EBA09507.1"/>
    <property type="molecule type" value="Genomic_DNA"/>
</dbReference>
<feature type="chain" id="PRO_5002655125" evidence="1">
    <location>
        <begin position="20"/>
        <end position="139"/>
    </location>
</feature>
<dbReference type="OrthoDB" id="7849141at2"/>